<protein>
    <recommendedName>
        <fullName evidence="3">Pyridine nucleotide-disulfide oxidoreductase</fullName>
    </recommendedName>
</protein>
<organism evidence="1 2">
    <name type="scientific">Mycolicibacterium helvum</name>
    <dbReference type="NCBI Taxonomy" id="1534349"/>
    <lineage>
        <taxon>Bacteria</taxon>
        <taxon>Bacillati</taxon>
        <taxon>Actinomycetota</taxon>
        <taxon>Actinomycetes</taxon>
        <taxon>Mycobacteriales</taxon>
        <taxon>Mycobacteriaceae</taxon>
        <taxon>Mycolicibacterium</taxon>
    </lineage>
</organism>
<dbReference type="Proteomes" id="UP000467148">
    <property type="component" value="Chromosome"/>
</dbReference>
<evidence type="ECO:0008006" key="3">
    <source>
        <dbReference type="Google" id="ProtNLM"/>
    </source>
</evidence>
<reference evidence="1 2" key="1">
    <citation type="journal article" date="2019" name="Emerg. Microbes Infect.">
        <title>Comprehensive subspecies identification of 175 nontuberculous mycobacteria species based on 7547 genomic profiles.</title>
        <authorList>
            <person name="Matsumoto Y."/>
            <person name="Kinjo T."/>
            <person name="Motooka D."/>
            <person name="Nabeya D."/>
            <person name="Jung N."/>
            <person name="Uechi K."/>
            <person name="Horii T."/>
            <person name="Iida T."/>
            <person name="Fujita J."/>
            <person name="Nakamura S."/>
        </authorList>
    </citation>
    <scope>NUCLEOTIDE SEQUENCE [LARGE SCALE GENOMIC DNA]</scope>
    <source>
        <strain evidence="1 2">JCM 30396</strain>
    </source>
</reference>
<gene>
    <name evidence="1" type="ORF">MHEL_20940</name>
</gene>
<dbReference type="EMBL" id="AP022596">
    <property type="protein sequence ID" value="BBY63851.1"/>
    <property type="molecule type" value="Genomic_DNA"/>
</dbReference>
<evidence type="ECO:0000313" key="2">
    <source>
        <dbReference type="Proteomes" id="UP000467148"/>
    </source>
</evidence>
<evidence type="ECO:0000313" key="1">
    <source>
        <dbReference type="EMBL" id="BBY63851.1"/>
    </source>
</evidence>
<sequence>MITADDVRRLLDSPTDAVMVLVEGRIEILDPSALGAKQYRGALQVVTREELIEQAGAEQLSDRELLEQAAALDMAVAELGG</sequence>
<dbReference type="AlphaFoldDB" id="A0A7I7T5R8"/>
<name>A0A7I7T5R8_9MYCO</name>
<dbReference type="RefSeq" id="WP_163747459.1">
    <property type="nucleotide sequence ID" value="NZ_AP022596.1"/>
</dbReference>
<dbReference type="KEGG" id="mhev:MHEL_20940"/>
<keyword evidence="2" id="KW-1185">Reference proteome</keyword>
<proteinExistence type="predicted"/>
<accession>A0A7I7T5R8</accession>